<name>A0A9D5BAR4_PEA</name>
<dbReference type="GO" id="GO:0005506">
    <property type="term" value="F:iron ion binding"/>
    <property type="evidence" value="ECO:0007669"/>
    <property type="project" value="InterPro"/>
</dbReference>
<keyword evidence="4" id="KW-0347">Helicase</keyword>
<dbReference type="InterPro" id="IPR036396">
    <property type="entry name" value="Cyt_P450_sf"/>
</dbReference>
<dbReference type="GO" id="GO:0009507">
    <property type="term" value="C:chloroplast"/>
    <property type="evidence" value="ECO:0007669"/>
    <property type="project" value="TreeGrafter"/>
</dbReference>
<dbReference type="PRINTS" id="PR00463">
    <property type="entry name" value="EP450I"/>
</dbReference>
<evidence type="ECO:0000256" key="3">
    <source>
        <dbReference type="RuleBase" id="RU000461"/>
    </source>
</evidence>
<reference evidence="6 7" key="1">
    <citation type="journal article" date="2022" name="Nat. Genet.">
        <title>Improved pea reference genome and pan-genome highlight genomic features and evolutionary characteristics.</title>
        <authorList>
            <person name="Yang T."/>
            <person name="Liu R."/>
            <person name="Luo Y."/>
            <person name="Hu S."/>
            <person name="Wang D."/>
            <person name="Wang C."/>
            <person name="Pandey M.K."/>
            <person name="Ge S."/>
            <person name="Xu Q."/>
            <person name="Li N."/>
            <person name="Li G."/>
            <person name="Huang Y."/>
            <person name="Saxena R.K."/>
            <person name="Ji Y."/>
            <person name="Li M."/>
            <person name="Yan X."/>
            <person name="He Y."/>
            <person name="Liu Y."/>
            <person name="Wang X."/>
            <person name="Xiang C."/>
            <person name="Varshney R.K."/>
            <person name="Ding H."/>
            <person name="Gao S."/>
            <person name="Zong X."/>
        </authorList>
    </citation>
    <scope>NUCLEOTIDE SEQUENCE [LARGE SCALE GENOMIC DNA]</scope>
    <source>
        <strain evidence="6 7">cv. Zhongwan 6</strain>
    </source>
</reference>
<dbReference type="GO" id="GO:0006310">
    <property type="term" value="P:DNA recombination"/>
    <property type="evidence" value="ECO:0007669"/>
    <property type="project" value="UniProtKB-KW"/>
</dbReference>
<dbReference type="GO" id="GO:0016705">
    <property type="term" value="F:oxidoreductase activity, acting on paired donors, with incorporation or reduction of molecular oxygen"/>
    <property type="evidence" value="ECO:0007669"/>
    <property type="project" value="InterPro"/>
</dbReference>
<keyword evidence="4" id="KW-0227">DNA damage</keyword>
<dbReference type="InterPro" id="IPR001128">
    <property type="entry name" value="Cyt_P450"/>
</dbReference>
<dbReference type="Proteomes" id="UP001058974">
    <property type="component" value="Chromosome 2"/>
</dbReference>
<organism evidence="6 7">
    <name type="scientific">Pisum sativum</name>
    <name type="common">Garden pea</name>
    <name type="synonym">Lathyrus oleraceus</name>
    <dbReference type="NCBI Taxonomy" id="3888"/>
    <lineage>
        <taxon>Eukaryota</taxon>
        <taxon>Viridiplantae</taxon>
        <taxon>Streptophyta</taxon>
        <taxon>Embryophyta</taxon>
        <taxon>Tracheophyta</taxon>
        <taxon>Spermatophyta</taxon>
        <taxon>Magnoliopsida</taxon>
        <taxon>eudicotyledons</taxon>
        <taxon>Gunneridae</taxon>
        <taxon>Pentapetalae</taxon>
        <taxon>rosids</taxon>
        <taxon>fabids</taxon>
        <taxon>Fabales</taxon>
        <taxon>Fabaceae</taxon>
        <taxon>Papilionoideae</taxon>
        <taxon>50 kb inversion clade</taxon>
        <taxon>NPAAA clade</taxon>
        <taxon>Hologalegina</taxon>
        <taxon>IRL clade</taxon>
        <taxon>Fabeae</taxon>
        <taxon>Lathyrus</taxon>
    </lineage>
</organism>
<dbReference type="SUPFAM" id="SSF48264">
    <property type="entry name" value="Cytochrome P450"/>
    <property type="match status" value="1"/>
</dbReference>
<comment type="cofactor">
    <cofactor evidence="4">
        <name>Mg(2+)</name>
        <dbReference type="ChEBI" id="CHEBI:18420"/>
    </cofactor>
</comment>
<comment type="caution">
    <text evidence="6">The sequence shown here is derived from an EMBL/GenBank/DDBJ whole genome shotgun (WGS) entry which is preliminary data.</text>
</comment>
<evidence type="ECO:0000256" key="2">
    <source>
        <dbReference type="PIRSR" id="PIRSR602401-1"/>
    </source>
</evidence>
<comment type="similarity">
    <text evidence="4">Belongs to the helicase family.</text>
</comment>
<evidence type="ECO:0000259" key="5">
    <source>
        <dbReference type="Pfam" id="PF05970"/>
    </source>
</evidence>
<dbReference type="GO" id="GO:0005524">
    <property type="term" value="F:ATP binding"/>
    <property type="evidence" value="ECO:0007669"/>
    <property type="project" value="UniProtKB-KW"/>
</dbReference>
<dbReference type="GO" id="GO:0004497">
    <property type="term" value="F:monooxygenase activity"/>
    <property type="evidence" value="ECO:0007669"/>
    <property type="project" value="UniProtKB-KW"/>
</dbReference>
<dbReference type="CDD" id="cd11046">
    <property type="entry name" value="CYP97"/>
    <property type="match status" value="1"/>
</dbReference>
<dbReference type="AlphaFoldDB" id="A0A9D5BAR4"/>
<dbReference type="GO" id="GO:0043139">
    <property type="term" value="F:5'-3' DNA helicase activity"/>
    <property type="evidence" value="ECO:0007669"/>
    <property type="project" value="UniProtKB-EC"/>
</dbReference>
<dbReference type="GO" id="GO:0006281">
    <property type="term" value="P:DNA repair"/>
    <property type="evidence" value="ECO:0007669"/>
    <property type="project" value="UniProtKB-KW"/>
</dbReference>
<keyword evidence="2 3" id="KW-0349">Heme</keyword>
<dbReference type="PANTHER" id="PTHR24291">
    <property type="entry name" value="CYTOCHROME P450 FAMILY 4"/>
    <property type="match status" value="1"/>
</dbReference>
<keyword evidence="4" id="KW-0067">ATP-binding</keyword>
<evidence type="ECO:0000313" key="7">
    <source>
        <dbReference type="Proteomes" id="UP001058974"/>
    </source>
</evidence>
<comment type="cofactor">
    <cofactor evidence="2">
        <name>heme</name>
        <dbReference type="ChEBI" id="CHEBI:30413"/>
    </cofactor>
</comment>
<dbReference type="PROSITE" id="PS00086">
    <property type="entry name" value="CYTOCHROME_P450"/>
    <property type="match status" value="1"/>
</dbReference>
<keyword evidence="4" id="KW-0233">DNA recombination</keyword>
<evidence type="ECO:0000313" key="6">
    <source>
        <dbReference type="EMBL" id="KAI5440093.1"/>
    </source>
</evidence>
<dbReference type="InterPro" id="IPR017972">
    <property type="entry name" value="Cyt_P450_CS"/>
</dbReference>
<dbReference type="GO" id="GO:0020037">
    <property type="term" value="F:heme binding"/>
    <property type="evidence" value="ECO:0007669"/>
    <property type="project" value="InterPro"/>
</dbReference>
<feature type="binding site" description="axial binding residue" evidence="2">
    <location>
        <position position="581"/>
    </location>
    <ligand>
        <name>heme</name>
        <dbReference type="ChEBI" id="CHEBI:30413"/>
    </ligand>
    <ligandPart>
        <name>Fe</name>
        <dbReference type="ChEBI" id="CHEBI:18248"/>
    </ligandPart>
</feature>
<dbReference type="InterPro" id="IPR050196">
    <property type="entry name" value="Cytochrome_P450_Monoox"/>
</dbReference>
<dbReference type="Pfam" id="PF00067">
    <property type="entry name" value="p450"/>
    <property type="match status" value="1"/>
</dbReference>
<keyword evidence="2 3" id="KW-0479">Metal-binding</keyword>
<keyword evidence="4" id="KW-0378">Hydrolase</keyword>
<dbReference type="Gramene" id="Psat02G0544800-T1">
    <property type="protein sequence ID" value="KAI5440093.1"/>
    <property type="gene ID" value="KIW84_025448"/>
</dbReference>
<keyword evidence="7" id="KW-1185">Reference proteome</keyword>
<dbReference type="GO" id="GO:0016787">
    <property type="term" value="F:hydrolase activity"/>
    <property type="evidence" value="ECO:0007669"/>
    <property type="project" value="UniProtKB-KW"/>
</dbReference>
<sequence>MRGDFRQLLPVVRKGTKAQMISMCIFQSHLWVHTKILRLHQNLRSLHDQEFVEFLIRIGDGVGPIKGDDMVRLPSQIAIPWEGEEHNLLSFGEVEGDNHNFIPTGILKLNYTRCQSVNGEKRKQSSRNVFDNASNLLTSLLSGANLGSMPIAEGAVTDLFDRPLFFSLYDWFLEHGSVYKLAFGPKAFVVVSDPIVARHILRENAFSYDKLWNYDNNLIFLFNLVFMKLSVIAPGFHTSYLEAMVQLFTSCSERTVLKVNELLEGEGRDGQKSVELDLEAEFSNLALDIIGLGVFNYDFGSVTNESPVIKAVYGTLFEAEHRSTFYIPYWKFPLARWIVPRQRKFQDDLKVINTCLDGLIRNAKESRQETDVEKLQQRDYSNLKDASLLRFLVDMRGVDVDDRQLRDDLMTMLIAGHETTAAVLTWAVFLLAQNPDKMKKAQAEVDLVLGMGKPTFELLKKLEYIRLIVVETLRLYPQPPLLIRRSLKPDVLPGGHKGDKDGYTIPAGTDVFISVYNLHRSPYFWDRPNDFEPERFLVQNNNEEVEGWAGFDPSRSPGALYPNEIISDFAFLPFGGGPRKCVGDQFALMESTVALAMLLQNFDVELKGTPESVELVTGATIHTKNGLWCNLRKRSSLH</sequence>
<protein>
    <recommendedName>
        <fullName evidence="4">ATP-dependent DNA helicase</fullName>
        <ecNumber evidence="4">5.6.2.3</ecNumber>
    </recommendedName>
</protein>
<dbReference type="GO" id="GO:0000723">
    <property type="term" value="P:telomere maintenance"/>
    <property type="evidence" value="ECO:0007669"/>
    <property type="project" value="InterPro"/>
</dbReference>
<accession>A0A9D5BAR4</accession>
<feature type="domain" description="DNA helicase Pif1-like DEAD-box helicase" evidence="5">
    <location>
        <begin position="3"/>
        <end position="61"/>
    </location>
</feature>
<keyword evidence="2 3" id="KW-0408">Iron</keyword>
<dbReference type="Gene3D" id="1.10.630.10">
    <property type="entry name" value="Cytochrome P450"/>
    <property type="match status" value="1"/>
</dbReference>
<dbReference type="InterPro" id="IPR010285">
    <property type="entry name" value="DNA_helicase_pif1-like_DEAD"/>
</dbReference>
<keyword evidence="4" id="KW-0547">Nucleotide-binding</keyword>
<evidence type="ECO:0000256" key="1">
    <source>
        <dbReference type="ARBA" id="ARBA00010617"/>
    </source>
</evidence>
<dbReference type="EMBL" id="JAMSHJ010000002">
    <property type="protein sequence ID" value="KAI5440093.1"/>
    <property type="molecule type" value="Genomic_DNA"/>
</dbReference>
<dbReference type="EC" id="5.6.2.3" evidence="4"/>
<comment type="catalytic activity">
    <reaction evidence="4">
        <text>ATP + H2O = ADP + phosphate + H(+)</text>
        <dbReference type="Rhea" id="RHEA:13065"/>
        <dbReference type="ChEBI" id="CHEBI:15377"/>
        <dbReference type="ChEBI" id="CHEBI:15378"/>
        <dbReference type="ChEBI" id="CHEBI:30616"/>
        <dbReference type="ChEBI" id="CHEBI:43474"/>
        <dbReference type="ChEBI" id="CHEBI:456216"/>
        <dbReference type="EC" id="5.6.2.3"/>
    </reaction>
</comment>
<evidence type="ECO:0000256" key="4">
    <source>
        <dbReference type="RuleBase" id="RU363044"/>
    </source>
</evidence>
<comment type="similarity">
    <text evidence="1 3">Belongs to the cytochrome P450 family.</text>
</comment>
<dbReference type="InterPro" id="IPR002401">
    <property type="entry name" value="Cyt_P450_E_grp-I"/>
</dbReference>
<dbReference type="PRINTS" id="PR00385">
    <property type="entry name" value="P450"/>
</dbReference>
<dbReference type="PANTHER" id="PTHR24291:SF183">
    <property type="entry name" value="CYTOCHROME P450 97B3, CHLOROPLASTIC"/>
    <property type="match status" value="1"/>
</dbReference>
<gene>
    <name evidence="6" type="ORF">KIW84_025448</name>
</gene>
<keyword evidence="4" id="KW-0234">DNA repair</keyword>
<dbReference type="Pfam" id="PF05970">
    <property type="entry name" value="PIF1"/>
    <property type="match status" value="1"/>
</dbReference>
<keyword evidence="3" id="KW-0560">Oxidoreductase</keyword>
<proteinExistence type="inferred from homology"/>
<keyword evidence="3" id="KW-0503">Monooxygenase</keyword>